<gene>
    <name evidence="2" type="ORF">DUI87_08054</name>
</gene>
<protein>
    <recommendedName>
        <fullName evidence="4">Secreted protein</fullName>
    </recommendedName>
</protein>
<name>A0A3M0KRE3_HIRRU</name>
<feature type="signal peptide" evidence="1">
    <location>
        <begin position="1"/>
        <end position="16"/>
    </location>
</feature>
<dbReference type="EMBL" id="QRBI01000104">
    <property type="protein sequence ID" value="RMC15849.1"/>
    <property type="molecule type" value="Genomic_DNA"/>
</dbReference>
<evidence type="ECO:0000313" key="3">
    <source>
        <dbReference type="Proteomes" id="UP000269221"/>
    </source>
</evidence>
<dbReference type="Proteomes" id="UP000269221">
    <property type="component" value="Unassembled WGS sequence"/>
</dbReference>
<dbReference type="AlphaFoldDB" id="A0A3M0KRE3"/>
<sequence length="78" mass="8375">MALLLLIFRSLGMSHSSRNCTTGYESQITSFLSFVLLDTAKLVHNREGCPGDLTHKKGTVCLEAKCVAGIDDKTMAGA</sequence>
<keyword evidence="1" id="KW-0732">Signal</keyword>
<accession>A0A3M0KRE3</accession>
<feature type="chain" id="PRO_5018316217" description="Secreted protein" evidence="1">
    <location>
        <begin position="17"/>
        <end position="78"/>
    </location>
</feature>
<evidence type="ECO:0008006" key="4">
    <source>
        <dbReference type="Google" id="ProtNLM"/>
    </source>
</evidence>
<organism evidence="2 3">
    <name type="scientific">Hirundo rustica rustica</name>
    <dbReference type="NCBI Taxonomy" id="333673"/>
    <lineage>
        <taxon>Eukaryota</taxon>
        <taxon>Metazoa</taxon>
        <taxon>Chordata</taxon>
        <taxon>Craniata</taxon>
        <taxon>Vertebrata</taxon>
        <taxon>Euteleostomi</taxon>
        <taxon>Archelosauria</taxon>
        <taxon>Archosauria</taxon>
        <taxon>Dinosauria</taxon>
        <taxon>Saurischia</taxon>
        <taxon>Theropoda</taxon>
        <taxon>Coelurosauria</taxon>
        <taxon>Aves</taxon>
        <taxon>Neognathae</taxon>
        <taxon>Neoaves</taxon>
        <taxon>Telluraves</taxon>
        <taxon>Australaves</taxon>
        <taxon>Passeriformes</taxon>
        <taxon>Sylvioidea</taxon>
        <taxon>Hirundinidae</taxon>
        <taxon>Hirundo</taxon>
    </lineage>
</organism>
<evidence type="ECO:0000313" key="2">
    <source>
        <dbReference type="EMBL" id="RMC15849.1"/>
    </source>
</evidence>
<keyword evidence="3" id="KW-1185">Reference proteome</keyword>
<reference evidence="2 3" key="1">
    <citation type="submission" date="2018-07" db="EMBL/GenBank/DDBJ databases">
        <title>A high quality draft genome assembly of the barn swallow (H. rustica rustica).</title>
        <authorList>
            <person name="Formenti G."/>
            <person name="Chiara M."/>
            <person name="Poveda L."/>
            <person name="Francoijs K.-J."/>
            <person name="Bonisoli-Alquati A."/>
            <person name="Canova L."/>
            <person name="Gianfranceschi L."/>
            <person name="Horner D.S."/>
            <person name="Saino N."/>
        </authorList>
    </citation>
    <scope>NUCLEOTIDE SEQUENCE [LARGE SCALE GENOMIC DNA]</scope>
    <source>
        <strain evidence="2">Chelidonia</strain>
        <tissue evidence="2">Blood</tissue>
    </source>
</reference>
<proteinExistence type="predicted"/>
<comment type="caution">
    <text evidence="2">The sequence shown here is derived from an EMBL/GenBank/DDBJ whole genome shotgun (WGS) entry which is preliminary data.</text>
</comment>
<evidence type="ECO:0000256" key="1">
    <source>
        <dbReference type="SAM" id="SignalP"/>
    </source>
</evidence>